<organism evidence="1 2">
    <name type="scientific">Mycena albidolilacea</name>
    <dbReference type="NCBI Taxonomy" id="1033008"/>
    <lineage>
        <taxon>Eukaryota</taxon>
        <taxon>Fungi</taxon>
        <taxon>Dikarya</taxon>
        <taxon>Basidiomycota</taxon>
        <taxon>Agaricomycotina</taxon>
        <taxon>Agaricomycetes</taxon>
        <taxon>Agaricomycetidae</taxon>
        <taxon>Agaricales</taxon>
        <taxon>Marasmiineae</taxon>
        <taxon>Mycenaceae</taxon>
        <taxon>Mycena</taxon>
    </lineage>
</organism>
<comment type="caution">
    <text evidence="1">The sequence shown here is derived from an EMBL/GenBank/DDBJ whole genome shotgun (WGS) entry which is preliminary data.</text>
</comment>
<accession>A0AAD7END3</accession>
<protein>
    <submittedName>
        <fullName evidence="1">Uncharacterized protein</fullName>
    </submittedName>
</protein>
<sequence>MSTPRQLVDAQLQVALLAHAMHVVVKQECDALRNREKGLLKPRGIWRVDGGWPERDQGGSGMHVGRHRRDYSRGFLHFRPASSSLPDKTSVMCLPYPVSTSPLYLPPFPPRYWRSVPATAARASLLFPMSVAGVITSRGCFLRKCSRRYGQLQYRPSSASSWVDLPCPLDLTPSAVSYRSVHLHLVHASLEIAPDCCAARTCNTNLLSFDVLSRVLYGSVVPVYRCALRMGASRTYHPGAKVYRLLEGHPQ</sequence>
<dbReference type="Proteomes" id="UP001218218">
    <property type="component" value="Unassembled WGS sequence"/>
</dbReference>
<name>A0AAD7END3_9AGAR</name>
<dbReference type="AlphaFoldDB" id="A0AAD7END3"/>
<dbReference type="EMBL" id="JARIHO010000024">
    <property type="protein sequence ID" value="KAJ7342734.1"/>
    <property type="molecule type" value="Genomic_DNA"/>
</dbReference>
<gene>
    <name evidence="1" type="ORF">DFH08DRAFT_235154</name>
</gene>
<keyword evidence="2" id="KW-1185">Reference proteome</keyword>
<evidence type="ECO:0000313" key="1">
    <source>
        <dbReference type="EMBL" id="KAJ7342734.1"/>
    </source>
</evidence>
<proteinExistence type="predicted"/>
<reference evidence="1" key="1">
    <citation type="submission" date="2023-03" db="EMBL/GenBank/DDBJ databases">
        <title>Massive genome expansion in bonnet fungi (Mycena s.s.) driven by repeated elements and novel gene families across ecological guilds.</title>
        <authorList>
            <consortium name="Lawrence Berkeley National Laboratory"/>
            <person name="Harder C.B."/>
            <person name="Miyauchi S."/>
            <person name="Viragh M."/>
            <person name="Kuo A."/>
            <person name="Thoen E."/>
            <person name="Andreopoulos B."/>
            <person name="Lu D."/>
            <person name="Skrede I."/>
            <person name="Drula E."/>
            <person name="Henrissat B."/>
            <person name="Morin E."/>
            <person name="Kohler A."/>
            <person name="Barry K."/>
            <person name="LaButti K."/>
            <person name="Morin E."/>
            <person name="Salamov A."/>
            <person name="Lipzen A."/>
            <person name="Mereny Z."/>
            <person name="Hegedus B."/>
            <person name="Baldrian P."/>
            <person name="Stursova M."/>
            <person name="Weitz H."/>
            <person name="Taylor A."/>
            <person name="Grigoriev I.V."/>
            <person name="Nagy L.G."/>
            <person name="Martin F."/>
            <person name="Kauserud H."/>
        </authorList>
    </citation>
    <scope>NUCLEOTIDE SEQUENCE</scope>
    <source>
        <strain evidence="1">CBHHK002</strain>
    </source>
</reference>
<evidence type="ECO:0000313" key="2">
    <source>
        <dbReference type="Proteomes" id="UP001218218"/>
    </source>
</evidence>